<dbReference type="PROSITE" id="PS01137">
    <property type="entry name" value="TATD_1"/>
    <property type="match status" value="1"/>
</dbReference>
<dbReference type="PANTHER" id="PTHR46124">
    <property type="entry name" value="D-AMINOACYL-TRNA DEACYLASE"/>
    <property type="match status" value="1"/>
</dbReference>
<dbReference type="EMBL" id="LPXN01000094">
    <property type="protein sequence ID" value="KZD09789.1"/>
    <property type="molecule type" value="Genomic_DNA"/>
</dbReference>
<feature type="binding site" evidence="4">
    <location>
        <position position="92"/>
    </location>
    <ligand>
        <name>a divalent metal cation</name>
        <dbReference type="ChEBI" id="CHEBI:60240"/>
        <label>1</label>
    </ligand>
</feature>
<sequence>MLVDSHCHLDFPDFAEELDEVVERARKAGVARMVTICTKITEFERVRGIAERYDDIYCTVGIHPHEADSQPETDAARLVAAAQHPKVVGIGESGLDYFYEHSGRLAQQRSFRAHIKAARQTGLPLVVHTRDADADTVAILREEHAEGVFPGLIHCFSSSRELAEKSIELGLYISLSGIVTFKKAVELQETVRALPLDRLLVETDSPYLAPIPHRGKRNEPAFVAHTAKMVAELKGISMAEVEKATTENFARLFKKVEMPSAQAA</sequence>
<dbReference type="PIRSF" id="PIRSF005902">
    <property type="entry name" value="DNase_TatD"/>
    <property type="match status" value="1"/>
</dbReference>
<dbReference type="Proteomes" id="UP000076400">
    <property type="component" value="Unassembled WGS sequence"/>
</dbReference>
<keyword evidence="2 4" id="KW-0479">Metal-binding</keyword>
<keyword evidence="3" id="KW-0378">Hydrolase</keyword>
<protein>
    <submittedName>
        <fullName evidence="5">LuxR family transcriptional regulator</fullName>
    </submittedName>
</protein>
<feature type="binding site" evidence="4">
    <location>
        <position position="204"/>
    </location>
    <ligand>
        <name>a divalent metal cation</name>
        <dbReference type="ChEBI" id="CHEBI:60240"/>
        <label>1</label>
    </ligand>
</feature>
<dbReference type="InterPro" id="IPR015991">
    <property type="entry name" value="TatD/YcfH-like"/>
</dbReference>
<evidence type="ECO:0000256" key="2">
    <source>
        <dbReference type="ARBA" id="ARBA00022723"/>
    </source>
</evidence>
<dbReference type="GO" id="GO:0016788">
    <property type="term" value="F:hydrolase activity, acting on ester bonds"/>
    <property type="evidence" value="ECO:0007669"/>
    <property type="project" value="InterPro"/>
</dbReference>
<keyword evidence="6" id="KW-1185">Reference proteome</keyword>
<proteinExistence type="inferred from homology"/>
<evidence type="ECO:0000256" key="1">
    <source>
        <dbReference type="ARBA" id="ARBA00009275"/>
    </source>
</evidence>
<dbReference type="NCBIfam" id="TIGR00010">
    <property type="entry name" value="YchF/TatD family DNA exonuclease"/>
    <property type="match status" value="1"/>
</dbReference>
<gene>
    <name evidence="5" type="ORF">AUP43_00995</name>
</gene>
<dbReference type="InterPro" id="IPR032466">
    <property type="entry name" value="Metal_Hydrolase"/>
</dbReference>
<dbReference type="STRING" id="580166.AUP43_00995"/>
<feature type="binding site" evidence="4">
    <location>
        <position position="6"/>
    </location>
    <ligand>
        <name>a divalent metal cation</name>
        <dbReference type="ChEBI" id="CHEBI:60240"/>
        <label>1</label>
    </ligand>
</feature>
<dbReference type="InterPro" id="IPR001130">
    <property type="entry name" value="TatD-like"/>
</dbReference>
<dbReference type="SUPFAM" id="SSF51556">
    <property type="entry name" value="Metallo-dependent hydrolases"/>
    <property type="match status" value="1"/>
</dbReference>
<dbReference type="GO" id="GO:0004536">
    <property type="term" value="F:DNA nuclease activity"/>
    <property type="evidence" value="ECO:0007669"/>
    <property type="project" value="InterPro"/>
</dbReference>
<dbReference type="PROSITE" id="PS01091">
    <property type="entry name" value="TATD_3"/>
    <property type="match status" value="1"/>
</dbReference>
<dbReference type="InterPro" id="IPR018228">
    <property type="entry name" value="DNase_TatD-rel_CS"/>
</dbReference>
<dbReference type="CDD" id="cd01310">
    <property type="entry name" value="TatD_DNAse"/>
    <property type="match status" value="1"/>
</dbReference>
<dbReference type="OrthoDB" id="9810005at2"/>
<dbReference type="AlphaFoldDB" id="A0A154W8C9"/>
<accession>A0A154W8C9</accession>
<comment type="similarity">
    <text evidence="1">Belongs to the metallo-dependent hydrolases superfamily. TatD-type hydrolase family.</text>
</comment>
<feature type="binding site" evidence="4">
    <location>
        <position position="128"/>
    </location>
    <ligand>
        <name>a divalent metal cation</name>
        <dbReference type="ChEBI" id="CHEBI:60240"/>
        <label>2</label>
    </ligand>
</feature>
<reference evidence="5 6" key="1">
    <citation type="submission" date="2015-12" db="EMBL/GenBank/DDBJ databases">
        <title>Genome sequence of Oceanibaculum pacificum MCCC 1A02656.</title>
        <authorList>
            <person name="Lu L."/>
            <person name="Lai Q."/>
            <person name="Shao Z."/>
            <person name="Qian P."/>
        </authorList>
    </citation>
    <scope>NUCLEOTIDE SEQUENCE [LARGE SCALE GENOMIC DNA]</scope>
    <source>
        <strain evidence="5 6">MCCC 1A02656</strain>
    </source>
</reference>
<dbReference type="RefSeq" id="WP_067554139.1">
    <property type="nucleotide sequence ID" value="NZ_LPXN01000094.1"/>
</dbReference>
<dbReference type="Gene3D" id="3.20.20.140">
    <property type="entry name" value="Metal-dependent hydrolases"/>
    <property type="match status" value="1"/>
</dbReference>
<dbReference type="GO" id="GO:0005829">
    <property type="term" value="C:cytosol"/>
    <property type="evidence" value="ECO:0007669"/>
    <property type="project" value="TreeGrafter"/>
</dbReference>
<evidence type="ECO:0000256" key="3">
    <source>
        <dbReference type="ARBA" id="ARBA00022801"/>
    </source>
</evidence>
<dbReference type="FunFam" id="3.20.20.140:FF:000005">
    <property type="entry name" value="TatD family hydrolase"/>
    <property type="match status" value="1"/>
</dbReference>
<feature type="binding site" evidence="4">
    <location>
        <position position="154"/>
    </location>
    <ligand>
        <name>a divalent metal cation</name>
        <dbReference type="ChEBI" id="CHEBI:60240"/>
        <label>2</label>
    </ligand>
</feature>
<dbReference type="PANTHER" id="PTHR46124:SF2">
    <property type="entry name" value="D-AMINOACYL-TRNA DEACYLASE"/>
    <property type="match status" value="1"/>
</dbReference>
<organism evidence="5 6">
    <name type="scientific">Oceanibaculum pacificum</name>
    <dbReference type="NCBI Taxonomy" id="580166"/>
    <lineage>
        <taxon>Bacteria</taxon>
        <taxon>Pseudomonadati</taxon>
        <taxon>Pseudomonadota</taxon>
        <taxon>Alphaproteobacteria</taxon>
        <taxon>Rhodospirillales</taxon>
        <taxon>Oceanibaculaceae</taxon>
        <taxon>Oceanibaculum</taxon>
    </lineage>
</organism>
<dbReference type="GO" id="GO:0046872">
    <property type="term" value="F:metal ion binding"/>
    <property type="evidence" value="ECO:0007669"/>
    <property type="project" value="UniProtKB-KW"/>
</dbReference>
<feature type="binding site" evidence="4">
    <location>
        <position position="8"/>
    </location>
    <ligand>
        <name>a divalent metal cation</name>
        <dbReference type="ChEBI" id="CHEBI:60240"/>
        <label>1</label>
    </ligand>
</feature>
<dbReference type="Pfam" id="PF01026">
    <property type="entry name" value="TatD_DNase"/>
    <property type="match status" value="1"/>
</dbReference>
<evidence type="ECO:0000313" key="6">
    <source>
        <dbReference type="Proteomes" id="UP000076400"/>
    </source>
</evidence>
<evidence type="ECO:0000256" key="4">
    <source>
        <dbReference type="PIRSR" id="PIRSR005902-1"/>
    </source>
</evidence>
<name>A0A154W8C9_9PROT</name>
<evidence type="ECO:0000313" key="5">
    <source>
        <dbReference type="EMBL" id="KZD09789.1"/>
    </source>
</evidence>
<comment type="caution">
    <text evidence="5">The sequence shown here is derived from an EMBL/GenBank/DDBJ whole genome shotgun (WGS) entry which is preliminary data.</text>
</comment>